<keyword evidence="3" id="KW-1185">Reference proteome</keyword>
<protein>
    <recommendedName>
        <fullName evidence="4">Zinc finger GRF-type domain-containing protein</fullName>
    </recommendedName>
</protein>
<feature type="transmembrane region" description="Helical" evidence="1">
    <location>
        <begin position="120"/>
        <end position="139"/>
    </location>
</feature>
<sequence length="142" mass="16133">MAYMAHNGTCVAWSSLLPRLLTRDGAASKCKCGVYAILYRSKTSNNTNWLFFGCPFFKIKHHHYDFFLWLDLHAVKFNKNEDVKAGEDEGVTDHFAKLNVENMLGDLEGRVVTIEKKKKSMNMFLIVMGLIVVVLSISVSRV</sequence>
<evidence type="ECO:0000313" key="3">
    <source>
        <dbReference type="Proteomes" id="UP001341840"/>
    </source>
</evidence>
<gene>
    <name evidence="2" type="ORF">PIB30_086728</name>
</gene>
<dbReference type="Proteomes" id="UP001341840">
    <property type="component" value="Unassembled WGS sequence"/>
</dbReference>
<name>A0ABU6RU59_9FABA</name>
<keyword evidence="1" id="KW-0812">Transmembrane</keyword>
<comment type="caution">
    <text evidence="2">The sequence shown here is derived from an EMBL/GenBank/DDBJ whole genome shotgun (WGS) entry which is preliminary data.</text>
</comment>
<keyword evidence="1" id="KW-1133">Transmembrane helix</keyword>
<dbReference type="EMBL" id="JASCZI010031705">
    <property type="protein sequence ID" value="MED6127293.1"/>
    <property type="molecule type" value="Genomic_DNA"/>
</dbReference>
<organism evidence="2 3">
    <name type="scientific">Stylosanthes scabra</name>
    <dbReference type="NCBI Taxonomy" id="79078"/>
    <lineage>
        <taxon>Eukaryota</taxon>
        <taxon>Viridiplantae</taxon>
        <taxon>Streptophyta</taxon>
        <taxon>Embryophyta</taxon>
        <taxon>Tracheophyta</taxon>
        <taxon>Spermatophyta</taxon>
        <taxon>Magnoliopsida</taxon>
        <taxon>eudicotyledons</taxon>
        <taxon>Gunneridae</taxon>
        <taxon>Pentapetalae</taxon>
        <taxon>rosids</taxon>
        <taxon>fabids</taxon>
        <taxon>Fabales</taxon>
        <taxon>Fabaceae</taxon>
        <taxon>Papilionoideae</taxon>
        <taxon>50 kb inversion clade</taxon>
        <taxon>dalbergioids sensu lato</taxon>
        <taxon>Dalbergieae</taxon>
        <taxon>Pterocarpus clade</taxon>
        <taxon>Stylosanthes</taxon>
    </lineage>
</organism>
<reference evidence="2 3" key="1">
    <citation type="journal article" date="2023" name="Plants (Basel)">
        <title>Bridging the Gap: Combining Genomics and Transcriptomics Approaches to Understand Stylosanthes scabra, an Orphan Legume from the Brazilian Caatinga.</title>
        <authorList>
            <person name="Ferreira-Neto J.R.C."/>
            <person name="da Silva M.D."/>
            <person name="Binneck E."/>
            <person name="de Melo N.F."/>
            <person name="da Silva R.H."/>
            <person name="de Melo A.L.T.M."/>
            <person name="Pandolfi V."/>
            <person name="Bustamante F.O."/>
            <person name="Brasileiro-Vidal A.C."/>
            <person name="Benko-Iseppon A.M."/>
        </authorList>
    </citation>
    <scope>NUCLEOTIDE SEQUENCE [LARGE SCALE GENOMIC DNA]</scope>
    <source>
        <tissue evidence="2">Leaves</tissue>
    </source>
</reference>
<evidence type="ECO:0000313" key="2">
    <source>
        <dbReference type="EMBL" id="MED6127293.1"/>
    </source>
</evidence>
<accession>A0ABU6RU59</accession>
<keyword evidence="1" id="KW-0472">Membrane</keyword>
<proteinExistence type="predicted"/>
<evidence type="ECO:0008006" key="4">
    <source>
        <dbReference type="Google" id="ProtNLM"/>
    </source>
</evidence>
<evidence type="ECO:0000256" key="1">
    <source>
        <dbReference type="SAM" id="Phobius"/>
    </source>
</evidence>